<dbReference type="InterPro" id="IPR000780">
    <property type="entry name" value="CheR_MeTrfase"/>
</dbReference>
<proteinExistence type="predicted"/>
<dbReference type="Proteomes" id="UP000648984">
    <property type="component" value="Unassembled WGS sequence"/>
</dbReference>
<feature type="repeat" description="TPR" evidence="4">
    <location>
        <begin position="356"/>
        <end position="389"/>
    </location>
</feature>
<dbReference type="PANTHER" id="PTHR24422">
    <property type="entry name" value="CHEMOTAXIS PROTEIN METHYLTRANSFERASE"/>
    <property type="match status" value="1"/>
</dbReference>
<dbReference type="Gene3D" id="3.40.50.150">
    <property type="entry name" value="Vaccinia Virus protein VP39"/>
    <property type="match status" value="1"/>
</dbReference>
<dbReference type="InterPro" id="IPR011990">
    <property type="entry name" value="TPR-like_helical_dom_sf"/>
</dbReference>
<dbReference type="Pfam" id="PF01739">
    <property type="entry name" value="CheR"/>
    <property type="match status" value="1"/>
</dbReference>
<evidence type="ECO:0000256" key="3">
    <source>
        <dbReference type="ARBA" id="ARBA00022691"/>
    </source>
</evidence>
<dbReference type="SMART" id="SM00138">
    <property type="entry name" value="MeTrc"/>
    <property type="match status" value="1"/>
</dbReference>
<dbReference type="InterPro" id="IPR019734">
    <property type="entry name" value="TPR_rpt"/>
</dbReference>
<evidence type="ECO:0000313" key="7">
    <source>
        <dbReference type="Proteomes" id="UP000648984"/>
    </source>
</evidence>
<dbReference type="PRINTS" id="PR00996">
    <property type="entry name" value="CHERMTFRASE"/>
</dbReference>
<dbReference type="CDD" id="cd02440">
    <property type="entry name" value="AdoMet_MTases"/>
    <property type="match status" value="1"/>
</dbReference>
<dbReference type="InterPro" id="IPR050903">
    <property type="entry name" value="Bact_Chemotaxis_MeTrfase"/>
</dbReference>
<keyword evidence="7" id="KW-1185">Reference proteome</keyword>
<dbReference type="RefSeq" id="WP_169262070.1">
    <property type="nucleotide sequence ID" value="NZ_WTVQ01000044.1"/>
</dbReference>
<dbReference type="InterPro" id="IPR029063">
    <property type="entry name" value="SAM-dependent_MTases_sf"/>
</dbReference>
<evidence type="ECO:0000313" key="6">
    <source>
        <dbReference type="EMBL" id="NMG76937.1"/>
    </source>
</evidence>
<dbReference type="PROSITE" id="PS50005">
    <property type="entry name" value="TPR"/>
    <property type="match status" value="1"/>
</dbReference>
<comment type="caution">
    <text evidence="6">The sequence shown here is derived from an EMBL/GenBank/DDBJ whole genome shotgun (WGS) entry which is preliminary data.</text>
</comment>
<reference evidence="6 7" key="1">
    <citation type="submission" date="2019-12" db="EMBL/GenBank/DDBJ databases">
        <title>Comparative genomics gives insights into the taxonomy of the Azoarcus-Aromatoleum group and reveals separate origins of nif in the plant-associated Azoarcus and non-plant-associated Aromatoleum sub-groups.</title>
        <authorList>
            <person name="Lafos M."/>
            <person name="Maluk M."/>
            <person name="Batista M."/>
            <person name="Junghare M."/>
            <person name="Carmona M."/>
            <person name="Faoro H."/>
            <person name="Cruz L.M."/>
            <person name="Battistoni F."/>
            <person name="De Souza E."/>
            <person name="Pedrosa F."/>
            <person name="Chen W.-M."/>
            <person name="Poole P.S."/>
            <person name="Dixon R.A."/>
            <person name="James E.K."/>
        </authorList>
    </citation>
    <scope>NUCLEOTIDE SEQUENCE [LARGE SCALE GENOMIC DNA]</scope>
    <source>
        <strain evidence="6 7">22Lin</strain>
    </source>
</reference>
<keyword evidence="2" id="KW-0808">Transferase</keyword>
<feature type="domain" description="CheR-type methyltransferase" evidence="5">
    <location>
        <begin position="1"/>
        <end position="241"/>
    </location>
</feature>
<gene>
    <name evidence="6" type="ORF">GPA25_19475</name>
</gene>
<name>A0ABX1QHP4_9RHOO</name>
<evidence type="ECO:0000256" key="1">
    <source>
        <dbReference type="ARBA" id="ARBA00022603"/>
    </source>
</evidence>
<evidence type="ECO:0000259" key="5">
    <source>
        <dbReference type="PROSITE" id="PS50123"/>
    </source>
</evidence>
<dbReference type="GO" id="GO:0008168">
    <property type="term" value="F:methyltransferase activity"/>
    <property type="evidence" value="ECO:0007669"/>
    <property type="project" value="UniProtKB-KW"/>
</dbReference>
<keyword evidence="1 6" id="KW-0489">Methyltransferase</keyword>
<sequence length="425" mass="46672">MGYAAFENLLKQAMGLDAVSIGSAAIEHAVQARMSACKLNDMAAYLDAVRASPSELQTLIEAVVVPETWFFRDREAFSALARMAAEEWLPTHPHGVMRLLSLPCSSGEEPYSMAMALLGAGFPGSRFQIDAVDISARVLTHARRAVYGKNSFRGNHLDFRDRYFSATAHGHHLGDAVQRQVLFHHANLLAPDFLPGEERYDIIFCRNLLIYFDRATQDNAVRVLQRLLKAKGVLFIGPSETGLMLSHDFVSAKVPLAFAFRKIDVAARTVLRVPATVPPAIRSPIRPAPTVVTALSQKQRQGLGKVFAAPRPGALQALLVKPDAWMAEASALADQGRLAEAVKSCEEQMRRQGPSPQGFYLLGLIRDVGGNLPEAAQHYRKALYLDPNHLDSLSHLAFLLEKQGDAKGAQVLRDRVRRAAPMRAP</sequence>
<organism evidence="6 7">
    <name type="scientific">Aromatoleum diolicum</name>
    <dbReference type="NCBI Taxonomy" id="75796"/>
    <lineage>
        <taxon>Bacteria</taxon>
        <taxon>Pseudomonadati</taxon>
        <taxon>Pseudomonadota</taxon>
        <taxon>Betaproteobacteria</taxon>
        <taxon>Rhodocyclales</taxon>
        <taxon>Rhodocyclaceae</taxon>
        <taxon>Aromatoleum</taxon>
    </lineage>
</organism>
<evidence type="ECO:0000256" key="4">
    <source>
        <dbReference type="PROSITE-ProRule" id="PRU00339"/>
    </source>
</evidence>
<dbReference type="SMART" id="SM00028">
    <property type="entry name" value="TPR"/>
    <property type="match status" value="2"/>
</dbReference>
<accession>A0ABX1QHP4</accession>
<dbReference type="PROSITE" id="PS50123">
    <property type="entry name" value="CHER"/>
    <property type="match status" value="1"/>
</dbReference>
<dbReference type="GO" id="GO:0032259">
    <property type="term" value="P:methylation"/>
    <property type="evidence" value="ECO:0007669"/>
    <property type="project" value="UniProtKB-KW"/>
</dbReference>
<dbReference type="SUPFAM" id="SSF48452">
    <property type="entry name" value="TPR-like"/>
    <property type="match status" value="1"/>
</dbReference>
<dbReference type="PANTHER" id="PTHR24422:SF19">
    <property type="entry name" value="CHEMOTAXIS PROTEIN METHYLTRANSFERASE"/>
    <property type="match status" value="1"/>
</dbReference>
<dbReference type="InterPro" id="IPR022642">
    <property type="entry name" value="CheR_C"/>
</dbReference>
<dbReference type="EMBL" id="WTVQ01000044">
    <property type="protein sequence ID" value="NMG76937.1"/>
    <property type="molecule type" value="Genomic_DNA"/>
</dbReference>
<keyword evidence="3" id="KW-0949">S-adenosyl-L-methionine</keyword>
<keyword evidence="4" id="KW-0802">TPR repeat</keyword>
<evidence type="ECO:0000256" key="2">
    <source>
        <dbReference type="ARBA" id="ARBA00022679"/>
    </source>
</evidence>
<dbReference type="SUPFAM" id="SSF53335">
    <property type="entry name" value="S-adenosyl-L-methionine-dependent methyltransferases"/>
    <property type="match status" value="1"/>
</dbReference>
<protein>
    <submittedName>
        <fullName evidence="6">Methyltransferase</fullName>
    </submittedName>
</protein>
<dbReference type="Gene3D" id="1.25.40.10">
    <property type="entry name" value="Tetratricopeptide repeat domain"/>
    <property type="match status" value="1"/>
</dbReference>